<dbReference type="EMBL" id="CP001678">
    <property type="protein sequence ID" value="ACT57803.1"/>
    <property type="molecule type" value="Genomic_DNA"/>
</dbReference>
<organism evidence="3 4">
    <name type="scientific">Hirschia baltica (strain ATCC 49814 / DSM 5838 / IFAM 1418)</name>
    <dbReference type="NCBI Taxonomy" id="582402"/>
    <lineage>
        <taxon>Bacteria</taxon>
        <taxon>Pseudomonadati</taxon>
        <taxon>Pseudomonadota</taxon>
        <taxon>Alphaproteobacteria</taxon>
        <taxon>Hyphomonadales</taxon>
        <taxon>Hyphomonadaceae</taxon>
        <taxon>Hirschia</taxon>
    </lineage>
</organism>
<feature type="transmembrane region" description="Helical" evidence="1">
    <location>
        <begin position="240"/>
        <end position="258"/>
    </location>
</feature>
<evidence type="ECO:0000259" key="2">
    <source>
        <dbReference type="Pfam" id="PF00892"/>
    </source>
</evidence>
<feature type="transmembrane region" description="Helical" evidence="1">
    <location>
        <begin position="149"/>
        <end position="167"/>
    </location>
</feature>
<accession>C6XKX4</accession>
<feature type="domain" description="EamA" evidence="2">
    <location>
        <begin position="150"/>
        <end position="282"/>
    </location>
</feature>
<feature type="transmembrane region" description="Helical" evidence="1">
    <location>
        <begin position="179"/>
        <end position="201"/>
    </location>
</feature>
<reference evidence="4" key="1">
    <citation type="journal article" date="2011" name="J. Bacteriol.">
        <title>Genome sequences of eight morphologically diverse alphaproteobacteria.</title>
        <authorList>
            <consortium name="US DOE Joint Genome Institute"/>
            <person name="Brown P.J."/>
            <person name="Kysela D.T."/>
            <person name="Buechlein A."/>
            <person name="Hemmerich C."/>
            <person name="Brun Y.V."/>
        </authorList>
    </citation>
    <scope>NUCLEOTIDE SEQUENCE [LARGE SCALE GENOMIC DNA]</scope>
    <source>
        <strain evidence="4">ATCC 49814 / DSM 5838 / IFAM 1418</strain>
    </source>
</reference>
<dbReference type="OrthoDB" id="9783707at2"/>
<feature type="transmembrane region" description="Helical" evidence="1">
    <location>
        <begin position="213"/>
        <end position="234"/>
    </location>
</feature>
<dbReference type="InterPro" id="IPR037185">
    <property type="entry name" value="EmrE-like"/>
</dbReference>
<dbReference type="AlphaFoldDB" id="C6XKX4"/>
<dbReference type="SUPFAM" id="SSF103481">
    <property type="entry name" value="Multidrug resistance efflux transporter EmrE"/>
    <property type="match status" value="2"/>
</dbReference>
<keyword evidence="1" id="KW-0812">Transmembrane</keyword>
<dbReference type="Gene3D" id="1.10.3730.20">
    <property type="match status" value="1"/>
</dbReference>
<protein>
    <recommendedName>
        <fullName evidence="2">EamA domain-containing protein</fullName>
    </recommendedName>
</protein>
<proteinExistence type="predicted"/>
<feature type="transmembrane region" description="Helical" evidence="1">
    <location>
        <begin position="270"/>
        <end position="286"/>
    </location>
</feature>
<dbReference type="Proteomes" id="UP000002745">
    <property type="component" value="Chromosome"/>
</dbReference>
<evidence type="ECO:0000313" key="3">
    <source>
        <dbReference type="EMBL" id="ACT57803.1"/>
    </source>
</evidence>
<sequence length="287" mass="30647">MSETLFAICLGIGAAITLAIANASVKASGDVLMSRATMSASAMLIVLPFAFIVPLPNKETWMILAISIPAHALYQTTLIRALTRGDLSLVFPIMRGGAPLITAIAAYFILQDSYTPLSIAGLILASAATIIFALPTSKMTSEDPKRRKAALIWAVACSGCIALYNVIDAQGVRAAPSPFTFIVWLFLLDAILITTATIWVRKGSYITSFKQKWRFGAVAGASAVFSFGMTLYAFSFANVTFVSALRETSVVFAAIIGWRMLKEGSGLRRLFAAIALVTGLILFQVGS</sequence>
<feature type="transmembrane region" description="Helical" evidence="1">
    <location>
        <begin position="61"/>
        <end position="82"/>
    </location>
</feature>
<evidence type="ECO:0000256" key="1">
    <source>
        <dbReference type="SAM" id="Phobius"/>
    </source>
</evidence>
<dbReference type="eggNOG" id="COG0697">
    <property type="taxonomic scope" value="Bacteria"/>
</dbReference>
<dbReference type="HOGENOM" id="CLU_060016_3_0_5"/>
<dbReference type="GO" id="GO:0016020">
    <property type="term" value="C:membrane"/>
    <property type="evidence" value="ECO:0007669"/>
    <property type="project" value="InterPro"/>
</dbReference>
<keyword evidence="1" id="KW-1133">Transmembrane helix</keyword>
<name>C6XKX4_HIRBI</name>
<dbReference type="KEGG" id="hba:Hbal_0101"/>
<dbReference type="PANTHER" id="PTHR22911">
    <property type="entry name" value="ACYL-MALONYL CONDENSING ENZYME-RELATED"/>
    <property type="match status" value="1"/>
</dbReference>
<evidence type="ECO:0000313" key="4">
    <source>
        <dbReference type="Proteomes" id="UP000002745"/>
    </source>
</evidence>
<dbReference type="InterPro" id="IPR000620">
    <property type="entry name" value="EamA_dom"/>
</dbReference>
<feature type="transmembrane region" description="Helical" evidence="1">
    <location>
        <begin position="89"/>
        <end position="110"/>
    </location>
</feature>
<feature type="transmembrane region" description="Helical" evidence="1">
    <location>
        <begin position="37"/>
        <end position="55"/>
    </location>
</feature>
<keyword evidence="4" id="KW-1185">Reference proteome</keyword>
<gene>
    <name evidence="3" type="ordered locus">Hbal_0101</name>
</gene>
<keyword evidence="1" id="KW-0472">Membrane</keyword>
<feature type="transmembrane region" description="Helical" evidence="1">
    <location>
        <begin position="6"/>
        <end position="25"/>
    </location>
</feature>
<feature type="transmembrane region" description="Helical" evidence="1">
    <location>
        <begin position="116"/>
        <end position="137"/>
    </location>
</feature>
<dbReference type="RefSeq" id="WP_012777961.1">
    <property type="nucleotide sequence ID" value="NC_012982.1"/>
</dbReference>
<dbReference type="STRING" id="582402.Hbal_0101"/>
<dbReference type="Pfam" id="PF00892">
    <property type="entry name" value="EamA"/>
    <property type="match status" value="1"/>
</dbReference>